<evidence type="ECO:0000313" key="2">
    <source>
        <dbReference type="EMBL" id="TNN37568.1"/>
    </source>
</evidence>
<organism evidence="2 3">
    <name type="scientific">Liparis tanakae</name>
    <name type="common">Tanaka's snailfish</name>
    <dbReference type="NCBI Taxonomy" id="230148"/>
    <lineage>
        <taxon>Eukaryota</taxon>
        <taxon>Metazoa</taxon>
        <taxon>Chordata</taxon>
        <taxon>Craniata</taxon>
        <taxon>Vertebrata</taxon>
        <taxon>Euteleostomi</taxon>
        <taxon>Actinopterygii</taxon>
        <taxon>Neopterygii</taxon>
        <taxon>Teleostei</taxon>
        <taxon>Neoteleostei</taxon>
        <taxon>Acanthomorphata</taxon>
        <taxon>Eupercaria</taxon>
        <taxon>Perciformes</taxon>
        <taxon>Cottioidei</taxon>
        <taxon>Cottales</taxon>
        <taxon>Liparidae</taxon>
        <taxon>Liparis</taxon>
    </lineage>
</organism>
<evidence type="ECO:0000256" key="1">
    <source>
        <dbReference type="SAM" id="MobiDB-lite"/>
    </source>
</evidence>
<feature type="compositionally biased region" description="Basic and acidic residues" evidence="1">
    <location>
        <begin position="1"/>
        <end position="14"/>
    </location>
</feature>
<comment type="caution">
    <text evidence="2">The sequence shown here is derived from an EMBL/GenBank/DDBJ whole genome shotgun (WGS) entry which is preliminary data.</text>
</comment>
<gene>
    <name evidence="2" type="ORF">EYF80_052266</name>
</gene>
<evidence type="ECO:0000313" key="3">
    <source>
        <dbReference type="Proteomes" id="UP000314294"/>
    </source>
</evidence>
<feature type="region of interest" description="Disordered" evidence="1">
    <location>
        <begin position="1"/>
        <end position="48"/>
    </location>
</feature>
<dbReference type="AlphaFoldDB" id="A0A4Z2F8S8"/>
<reference evidence="2 3" key="1">
    <citation type="submission" date="2019-03" db="EMBL/GenBank/DDBJ databases">
        <title>First draft genome of Liparis tanakae, snailfish: a comprehensive survey of snailfish specific genes.</title>
        <authorList>
            <person name="Kim W."/>
            <person name="Song I."/>
            <person name="Jeong J.-H."/>
            <person name="Kim D."/>
            <person name="Kim S."/>
            <person name="Ryu S."/>
            <person name="Song J.Y."/>
            <person name="Lee S.K."/>
        </authorList>
    </citation>
    <scope>NUCLEOTIDE SEQUENCE [LARGE SCALE GENOMIC DNA]</scope>
    <source>
        <tissue evidence="2">Muscle</tissue>
    </source>
</reference>
<protein>
    <submittedName>
        <fullName evidence="2">Uncharacterized protein</fullName>
    </submittedName>
</protein>
<feature type="compositionally biased region" description="Gly residues" evidence="1">
    <location>
        <begin position="29"/>
        <end position="39"/>
    </location>
</feature>
<proteinExistence type="predicted"/>
<accession>A0A4Z2F8S8</accession>
<dbReference type="EMBL" id="SRLO01001470">
    <property type="protein sequence ID" value="TNN37568.1"/>
    <property type="molecule type" value="Genomic_DNA"/>
</dbReference>
<keyword evidence="3" id="KW-1185">Reference proteome</keyword>
<dbReference type="Proteomes" id="UP000314294">
    <property type="component" value="Unassembled WGS sequence"/>
</dbReference>
<sequence length="135" mass="13689">MAGSHGEQDSKPDFKFNFNGELELVGAPTGQGTGAGAGTPGAEVGLGANRARGARTGLDCSTEAAAEYGVDCSTEVTAGTGVDCSTESGSGNPYGLRPTLVHVHRKGSKRLPHVPDKTVAISWPGESFAEETGGR</sequence>
<name>A0A4Z2F8S8_9TELE</name>